<name>A0A9P4ILP5_9PEZI</name>
<evidence type="ECO:0008006" key="4">
    <source>
        <dbReference type="Google" id="ProtNLM"/>
    </source>
</evidence>
<dbReference type="CDD" id="cd22851">
    <property type="entry name" value="SMN_N"/>
    <property type="match status" value="1"/>
</dbReference>
<protein>
    <recommendedName>
        <fullName evidence="4">Survival motor neuron Tudor domain-containing protein</fullName>
    </recommendedName>
</protein>
<feature type="region of interest" description="Disordered" evidence="1">
    <location>
        <begin position="67"/>
        <end position="125"/>
    </location>
</feature>
<reference evidence="2" key="1">
    <citation type="journal article" date="2020" name="Stud. Mycol.">
        <title>101 Dothideomycetes genomes: a test case for predicting lifestyles and emergence of pathogens.</title>
        <authorList>
            <person name="Haridas S."/>
            <person name="Albert R."/>
            <person name="Binder M."/>
            <person name="Bloem J."/>
            <person name="Labutti K."/>
            <person name="Salamov A."/>
            <person name="Andreopoulos B."/>
            <person name="Baker S."/>
            <person name="Barry K."/>
            <person name="Bills G."/>
            <person name="Bluhm B."/>
            <person name="Cannon C."/>
            <person name="Castanera R."/>
            <person name="Culley D."/>
            <person name="Daum C."/>
            <person name="Ezra D."/>
            <person name="Gonzalez J."/>
            <person name="Henrissat B."/>
            <person name="Kuo A."/>
            <person name="Liang C."/>
            <person name="Lipzen A."/>
            <person name="Lutzoni F."/>
            <person name="Magnuson J."/>
            <person name="Mondo S."/>
            <person name="Nolan M."/>
            <person name="Ohm R."/>
            <person name="Pangilinan J."/>
            <person name="Park H.-J."/>
            <person name="Ramirez L."/>
            <person name="Alfaro M."/>
            <person name="Sun H."/>
            <person name="Tritt A."/>
            <person name="Yoshinaga Y."/>
            <person name="Zwiers L.-H."/>
            <person name="Turgeon B."/>
            <person name="Goodwin S."/>
            <person name="Spatafora J."/>
            <person name="Crous P."/>
            <person name="Grigoriev I."/>
        </authorList>
    </citation>
    <scope>NUCLEOTIDE SEQUENCE</scope>
    <source>
        <strain evidence="2">CBS 133067</strain>
    </source>
</reference>
<evidence type="ECO:0000256" key="1">
    <source>
        <dbReference type="SAM" id="MobiDB-lite"/>
    </source>
</evidence>
<proteinExistence type="predicted"/>
<feature type="compositionally biased region" description="Polar residues" evidence="1">
    <location>
        <begin position="68"/>
        <end position="77"/>
    </location>
</feature>
<evidence type="ECO:0000313" key="2">
    <source>
        <dbReference type="EMBL" id="KAF2100727.1"/>
    </source>
</evidence>
<evidence type="ECO:0000313" key="3">
    <source>
        <dbReference type="Proteomes" id="UP000799772"/>
    </source>
</evidence>
<feature type="compositionally biased region" description="Acidic residues" evidence="1">
    <location>
        <begin position="225"/>
        <end position="247"/>
    </location>
</feature>
<feature type="compositionally biased region" description="Acidic residues" evidence="1">
    <location>
        <begin position="87"/>
        <end position="98"/>
    </location>
</feature>
<accession>A0A9P4ILP5</accession>
<keyword evidence="3" id="KW-1185">Reference proteome</keyword>
<dbReference type="OrthoDB" id="197400at2759"/>
<organism evidence="2 3">
    <name type="scientific">Rhizodiscina lignyota</name>
    <dbReference type="NCBI Taxonomy" id="1504668"/>
    <lineage>
        <taxon>Eukaryota</taxon>
        <taxon>Fungi</taxon>
        <taxon>Dikarya</taxon>
        <taxon>Ascomycota</taxon>
        <taxon>Pezizomycotina</taxon>
        <taxon>Dothideomycetes</taxon>
        <taxon>Pleosporomycetidae</taxon>
        <taxon>Aulographales</taxon>
        <taxon>Rhizodiscinaceae</taxon>
        <taxon>Rhizodiscina</taxon>
    </lineage>
</organism>
<feature type="region of interest" description="Disordered" evidence="1">
    <location>
        <begin position="191"/>
        <end position="247"/>
    </location>
</feature>
<sequence>MPPTKNPWNDQELVDSWDAALAEYEKYHSIAARGEDPEEVLRNFVNGTDPASAFGTVSVADRNMVLGNASTANSSNDMAEGKYEKKEEEEDEKVDEGESERVDASETPVNGVTEGNADAGVEGLTNTVPTNETAAAQGPAGPTNGAPVDLPAELLGGDQDPVLRNLMLSWYYTGYYAGLLNARQSQMRSSKRNLETAVDETMAEPLKNEELSGGEDLSWAIKGEDETDEDMDGITEEGEVMDEAQDA</sequence>
<gene>
    <name evidence="2" type="ORF">NA57DRAFT_74325</name>
</gene>
<comment type="caution">
    <text evidence="2">The sequence shown here is derived from an EMBL/GenBank/DDBJ whole genome shotgun (WGS) entry which is preliminary data.</text>
</comment>
<dbReference type="Proteomes" id="UP000799772">
    <property type="component" value="Unassembled WGS sequence"/>
</dbReference>
<dbReference type="CDD" id="cd22852">
    <property type="entry name" value="SMN_C"/>
    <property type="match status" value="1"/>
</dbReference>
<dbReference type="EMBL" id="ML978124">
    <property type="protein sequence ID" value="KAF2100727.1"/>
    <property type="molecule type" value="Genomic_DNA"/>
</dbReference>
<dbReference type="AlphaFoldDB" id="A0A9P4ILP5"/>
<dbReference type="InterPro" id="IPR047313">
    <property type="entry name" value="SMN_C"/>
</dbReference>